<dbReference type="Gene3D" id="3.40.50.720">
    <property type="entry name" value="NAD(P)-binding Rossmann-like Domain"/>
    <property type="match status" value="2"/>
</dbReference>
<evidence type="ECO:0000259" key="3">
    <source>
        <dbReference type="Pfam" id="PF00389"/>
    </source>
</evidence>
<gene>
    <name evidence="4" type="ORF">BAE44_0013894</name>
</gene>
<feature type="signal peptide" evidence="2">
    <location>
        <begin position="1"/>
        <end position="19"/>
    </location>
</feature>
<dbReference type="GO" id="GO:0005829">
    <property type="term" value="C:cytosol"/>
    <property type="evidence" value="ECO:0007669"/>
    <property type="project" value="TreeGrafter"/>
</dbReference>
<dbReference type="OrthoDB" id="691658at2759"/>
<feature type="chain" id="PRO_5009188223" description="D-isomer specific 2-hydroxyacid dehydrogenase catalytic domain-containing protein" evidence="2">
    <location>
        <begin position="20"/>
        <end position="140"/>
    </location>
</feature>
<dbReference type="Proteomes" id="UP000095767">
    <property type="component" value="Unassembled WGS sequence"/>
</dbReference>
<dbReference type="EMBL" id="LWDX02038193">
    <property type="protein sequence ID" value="OEL25087.1"/>
    <property type="molecule type" value="Genomic_DNA"/>
</dbReference>
<evidence type="ECO:0000313" key="5">
    <source>
        <dbReference type="Proteomes" id="UP000095767"/>
    </source>
</evidence>
<accession>A0A1E5VJ10</accession>
<sequence length="140" mass="14395">MAPAAAALPALLLVRRVDASFAAALLQRFRVLDFFASGEPLPAFLAATASEAPRAAVVVGGGAVQVDAAFLEAVPSLCCVITTAAGVDFIDLHECARRGVAVANSDKVYSTDVADHAVGVLIDMLPRVTAAERFVRGGLC</sequence>
<keyword evidence="5" id="KW-1185">Reference proteome</keyword>
<keyword evidence="2" id="KW-0732">Signal</keyword>
<dbReference type="GO" id="GO:0030267">
    <property type="term" value="F:glyoxylate reductase (NADPH) activity"/>
    <property type="evidence" value="ECO:0007669"/>
    <property type="project" value="TreeGrafter"/>
</dbReference>
<dbReference type="SUPFAM" id="SSF52283">
    <property type="entry name" value="Formate/glycerate dehydrogenase catalytic domain-like"/>
    <property type="match status" value="1"/>
</dbReference>
<reference evidence="4 5" key="1">
    <citation type="submission" date="2016-09" db="EMBL/GenBank/DDBJ databases">
        <title>The draft genome of Dichanthelium oligosanthes: A C3 panicoid grass species.</title>
        <authorList>
            <person name="Studer A.J."/>
            <person name="Schnable J.C."/>
            <person name="Brutnell T.P."/>
        </authorList>
    </citation>
    <scope>NUCLEOTIDE SEQUENCE [LARGE SCALE GENOMIC DNA]</scope>
    <source>
        <strain evidence="5">cv. Kellogg 1175</strain>
        <tissue evidence="4">Leaf</tissue>
    </source>
</reference>
<protein>
    <recommendedName>
        <fullName evidence="3">D-isomer specific 2-hydroxyacid dehydrogenase catalytic domain-containing protein</fullName>
    </recommendedName>
</protein>
<evidence type="ECO:0000256" key="2">
    <source>
        <dbReference type="SAM" id="SignalP"/>
    </source>
</evidence>
<dbReference type="GO" id="GO:0051287">
    <property type="term" value="F:NAD binding"/>
    <property type="evidence" value="ECO:0007669"/>
    <property type="project" value="InterPro"/>
</dbReference>
<evidence type="ECO:0000256" key="1">
    <source>
        <dbReference type="ARBA" id="ARBA00023002"/>
    </source>
</evidence>
<dbReference type="InterPro" id="IPR050223">
    <property type="entry name" value="D-isomer_2-hydroxyacid_DH"/>
</dbReference>
<organism evidence="4 5">
    <name type="scientific">Dichanthelium oligosanthes</name>
    <dbReference type="NCBI Taxonomy" id="888268"/>
    <lineage>
        <taxon>Eukaryota</taxon>
        <taxon>Viridiplantae</taxon>
        <taxon>Streptophyta</taxon>
        <taxon>Embryophyta</taxon>
        <taxon>Tracheophyta</taxon>
        <taxon>Spermatophyta</taxon>
        <taxon>Magnoliopsida</taxon>
        <taxon>Liliopsida</taxon>
        <taxon>Poales</taxon>
        <taxon>Poaceae</taxon>
        <taxon>PACMAD clade</taxon>
        <taxon>Panicoideae</taxon>
        <taxon>Panicodae</taxon>
        <taxon>Paniceae</taxon>
        <taxon>Dichantheliinae</taxon>
        <taxon>Dichanthelium</taxon>
    </lineage>
</organism>
<dbReference type="PANTHER" id="PTHR10996:SF287">
    <property type="entry name" value="D-ISOMER SPECIFIC 2-HYDROXYACID DEHYDROGENASE NAD-BINDING DOMAIN-CONTAINING PROTEIN"/>
    <property type="match status" value="1"/>
</dbReference>
<keyword evidence="1" id="KW-0560">Oxidoreductase</keyword>
<dbReference type="GO" id="GO:0016618">
    <property type="term" value="F:hydroxypyruvate reductase [NAD(P)H] activity"/>
    <property type="evidence" value="ECO:0007669"/>
    <property type="project" value="TreeGrafter"/>
</dbReference>
<comment type="caution">
    <text evidence="4">The sequence shown here is derived from an EMBL/GenBank/DDBJ whole genome shotgun (WGS) entry which is preliminary data.</text>
</comment>
<dbReference type="PANTHER" id="PTHR10996">
    <property type="entry name" value="2-HYDROXYACID DEHYDROGENASE-RELATED"/>
    <property type="match status" value="1"/>
</dbReference>
<dbReference type="STRING" id="888268.A0A1E5VJ10"/>
<feature type="domain" description="D-isomer specific 2-hydroxyacid dehydrogenase catalytic" evidence="3">
    <location>
        <begin position="46"/>
        <end position="117"/>
    </location>
</feature>
<dbReference type="InterPro" id="IPR006139">
    <property type="entry name" value="D-isomer_2_OHA_DH_cat_dom"/>
</dbReference>
<name>A0A1E5VJ10_9POAL</name>
<proteinExistence type="predicted"/>
<evidence type="ECO:0000313" key="4">
    <source>
        <dbReference type="EMBL" id="OEL25087.1"/>
    </source>
</evidence>
<dbReference type="AlphaFoldDB" id="A0A1E5VJ10"/>
<dbReference type="Pfam" id="PF00389">
    <property type="entry name" value="2-Hacid_dh"/>
    <property type="match status" value="1"/>
</dbReference>